<dbReference type="Proteomes" id="UP000694050">
    <property type="component" value="Unassembled WGS sequence"/>
</dbReference>
<sequence length="367" mass="40677">MRQGLPRGSSEFYKHAKDLGDQLQAFVVSLSRPGSPPGLSNVDESVGVMTVMVHLHNAMQQLQMLKTPWVDMETFQKCFEARDLFFATKPVRCKDFITHVLIQLGFQPSALKNHKGFKRREPRELFESFTPEIQCVAPVSMIFAGIVHQGLIPDLSWDDLAYVLSTSLYKEATADDGTHILVSLDLEERKQVKSCFRKPKSKDRQQSAPLSPDQQLSIISDRCASTLDALDLRIDPLGQTLSVMLRIISLASTKHEVVLLCEAAGVIEEHIDANPAIVTEKIANVGAFDLIPIPSFELYKIPRTMFVKVGADTKPVDEVIVIPFEGSDSSPGEMEEIRKVPQGHSHVDPPGSPHQKGGEDNQSSVIQ</sequence>
<dbReference type="EMBL" id="JAELUQ010000003">
    <property type="protein sequence ID" value="KAG7417744.1"/>
    <property type="molecule type" value="Genomic_DNA"/>
</dbReference>
<evidence type="ECO:0000313" key="2">
    <source>
        <dbReference type="EMBL" id="KAG7417744.1"/>
    </source>
</evidence>
<feature type="region of interest" description="Disordered" evidence="1">
    <location>
        <begin position="324"/>
        <end position="367"/>
    </location>
</feature>
<dbReference type="PANTHER" id="PTHR38795">
    <property type="entry name" value="DUF6604 DOMAIN-CONTAINING PROTEIN"/>
    <property type="match status" value="1"/>
</dbReference>
<protein>
    <submittedName>
        <fullName evidence="2">Uncharacterized protein</fullName>
    </submittedName>
</protein>
<gene>
    <name evidence="2" type="ORF">Forpe1208_v004557</name>
</gene>
<accession>A0A8J5PCL1</accession>
<comment type="caution">
    <text evidence="2">The sequence shown here is derived from an EMBL/GenBank/DDBJ whole genome shotgun (WGS) entry which is preliminary data.</text>
</comment>
<evidence type="ECO:0000256" key="1">
    <source>
        <dbReference type="SAM" id="MobiDB-lite"/>
    </source>
</evidence>
<name>A0A8J5PCL1_FUSOX</name>
<dbReference type="PANTHER" id="PTHR38795:SF1">
    <property type="entry name" value="DUF6604 DOMAIN-CONTAINING PROTEIN"/>
    <property type="match status" value="1"/>
</dbReference>
<proteinExistence type="predicted"/>
<organism evidence="2 3">
    <name type="scientific">Fusarium oxysporum f. sp. rapae</name>
    <dbReference type="NCBI Taxonomy" id="485398"/>
    <lineage>
        <taxon>Eukaryota</taxon>
        <taxon>Fungi</taxon>
        <taxon>Dikarya</taxon>
        <taxon>Ascomycota</taxon>
        <taxon>Pezizomycotina</taxon>
        <taxon>Sordariomycetes</taxon>
        <taxon>Hypocreomycetidae</taxon>
        <taxon>Hypocreales</taxon>
        <taxon>Nectriaceae</taxon>
        <taxon>Fusarium</taxon>
        <taxon>Fusarium oxysporum species complex</taxon>
    </lineage>
</organism>
<evidence type="ECO:0000313" key="3">
    <source>
        <dbReference type="Proteomes" id="UP000694050"/>
    </source>
</evidence>
<reference evidence="2" key="1">
    <citation type="submission" date="2021-04" db="EMBL/GenBank/DDBJ databases">
        <title>First draft genome resource for Brassicaceae pathogens Fusarium oxysporum f. sp. raphani and Fusarium oxysporum f. sp. rapae.</title>
        <authorList>
            <person name="Asai S."/>
        </authorList>
    </citation>
    <scope>NUCLEOTIDE SEQUENCE</scope>
    <source>
        <strain evidence="2">Tf1208</strain>
    </source>
</reference>
<dbReference type="AlphaFoldDB" id="A0A8J5PCL1"/>